<evidence type="ECO:0000313" key="3">
    <source>
        <dbReference type="Proteomes" id="UP001153269"/>
    </source>
</evidence>
<dbReference type="AlphaFoldDB" id="A0A9N7VTW1"/>
<dbReference type="EMBL" id="CADEAL010004204">
    <property type="protein sequence ID" value="CAB1454271.1"/>
    <property type="molecule type" value="Genomic_DNA"/>
</dbReference>
<feature type="chain" id="PRO_5040495761" evidence="1">
    <location>
        <begin position="21"/>
        <end position="143"/>
    </location>
</feature>
<accession>A0A9N7VTW1</accession>
<proteinExistence type="predicted"/>
<sequence length="143" mass="16078">MKMSMVLLVATVALLVSADAAALTVDKSLVRNRIIDMIEAFNASSFKDELVPDVEGLAYKCGSKFFCKVSDILDNNKTISTWPKKEELVEHLKMFHQQENVNCKAILKNVHPNGVHTDMKLPFDHLSRCLKRMNFNGTKKGNP</sequence>
<organism evidence="2 3">
    <name type="scientific">Pleuronectes platessa</name>
    <name type="common">European plaice</name>
    <dbReference type="NCBI Taxonomy" id="8262"/>
    <lineage>
        <taxon>Eukaryota</taxon>
        <taxon>Metazoa</taxon>
        <taxon>Chordata</taxon>
        <taxon>Craniata</taxon>
        <taxon>Vertebrata</taxon>
        <taxon>Euteleostomi</taxon>
        <taxon>Actinopterygii</taxon>
        <taxon>Neopterygii</taxon>
        <taxon>Teleostei</taxon>
        <taxon>Neoteleostei</taxon>
        <taxon>Acanthomorphata</taxon>
        <taxon>Carangaria</taxon>
        <taxon>Pleuronectiformes</taxon>
        <taxon>Pleuronectoidei</taxon>
        <taxon>Pleuronectidae</taxon>
        <taxon>Pleuronectes</taxon>
    </lineage>
</organism>
<keyword evidence="1" id="KW-0732">Signal</keyword>
<gene>
    <name evidence="2" type="ORF">PLEPLA_LOCUS42035</name>
</gene>
<name>A0A9N7VTW1_PLEPL</name>
<evidence type="ECO:0000313" key="2">
    <source>
        <dbReference type="EMBL" id="CAB1454271.1"/>
    </source>
</evidence>
<comment type="caution">
    <text evidence="2">The sequence shown here is derived from an EMBL/GenBank/DDBJ whole genome shotgun (WGS) entry which is preliminary data.</text>
</comment>
<feature type="signal peptide" evidence="1">
    <location>
        <begin position="1"/>
        <end position="20"/>
    </location>
</feature>
<evidence type="ECO:0000256" key="1">
    <source>
        <dbReference type="SAM" id="SignalP"/>
    </source>
</evidence>
<reference evidence="2" key="1">
    <citation type="submission" date="2020-03" db="EMBL/GenBank/DDBJ databases">
        <authorList>
            <person name="Weist P."/>
        </authorList>
    </citation>
    <scope>NUCLEOTIDE SEQUENCE</scope>
</reference>
<protein>
    <submittedName>
        <fullName evidence="2">Uncharacterized protein</fullName>
    </submittedName>
</protein>
<keyword evidence="3" id="KW-1185">Reference proteome</keyword>
<dbReference type="Proteomes" id="UP001153269">
    <property type="component" value="Unassembled WGS sequence"/>
</dbReference>